<evidence type="ECO:0000259" key="8">
    <source>
        <dbReference type="Pfam" id="PF00171"/>
    </source>
</evidence>
<dbReference type="PIRSF" id="PIRSF036492">
    <property type="entry name" value="ALDH"/>
    <property type="match status" value="1"/>
</dbReference>
<evidence type="ECO:0000256" key="7">
    <source>
        <dbReference type="RuleBase" id="RU003345"/>
    </source>
</evidence>
<dbReference type="Gene3D" id="3.40.309.10">
    <property type="entry name" value="Aldehyde Dehydrogenase, Chain A, domain 2"/>
    <property type="match status" value="1"/>
</dbReference>
<dbReference type="SUPFAM" id="SSF53720">
    <property type="entry name" value="ALDH-like"/>
    <property type="match status" value="1"/>
</dbReference>
<evidence type="ECO:0000256" key="4">
    <source>
        <dbReference type="PIRNR" id="PIRNR036492"/>
    </source>
</evidence>
<evidence type="ECO:0000256" key="5">
    <source>
        <dbReference type="PIRSR" id="PIRSR036492-1"/>
    </source>
</evidence>
<dbReference type="Gene3D" id="3.40.605.10">
    <property type="entry name" value="Aldehyde Dehydrogenase, Chain A, domain 1"/>
    <property type="match status" value="1"/>
</dbReference>
<dbReference type="PROSITE" id="PS00687">
    <property type="entry name" value="ALDEHYDE_DEHYDR_GLU"/>
    <property type="match status" value="1"/>
</dbReference>
<dbReference type="InterPro" id="IPR012394">
    <property type="entry name" value="Aldehyde_DH_NAD(P)"/>
</dbReference>
<dbReference type="PROSITE" id="PS00070">
    <property type="entry name" value="ALDEHYDE_DEHYDR_CYS"/>
    <property type="match status" value="1"/>
</dbReference>
<dbReference type="RefSeq" id="WP_154370908.1">
    <property type="nucleotide sequence ID" value="NZ_WKJJ01000001.1"/>
</dbReference>
<organism evidence="9 10">
    <name type="scientific">Pseudoduganella rivuli</name>
    <dbReference type="NCBI Taxonomy" id="2666085"/>
    <lineage>
        <taxon>Bacteria</taxon>
        <taxon>Pseudomonadati</taxon>
        <taxon>Pseudomonadota</taxon>
        <taxon>Betaproteobacteria</taxon>
        <taxon>Burkholderiales</taxon>
        <taxon>Oxalobacteraceae</taxon>
        <taxon>Telluria group</taxon>
        <taxon>Pseudoduganella</taxon>
    </lineage>
</organism>
<dbReference type="AlphaFoldDB" id="A0A7X2IID3"/>
<accession>A0A7X2IID3</accession>
<dbReference type="GO" id="GO:0004029">
    <property type="term" value="F:aldehyde dehydrogenase (NAD+) activity"/>
    <property type="evidence" value="ECO:0007669"/>
    <property type="project" value="TreeGrafter"/>
</dbReference>
<reference evidence="9 10" key="1">
    <citation type="submission" date="2019-11" db="EMBL/GenBank/DDBJ databases">
        <title>Novel species isolated from a subtropical stream in China.</title>
        <authorList>
            <person name="Lu H."/>
        </authorList>
    </citation>
    <scope>NUCLEOTIDE SEQUENCE [LARGE SCALE GENOMIC DNA]</scope>
    <source>
        <strain evidence="9 10">FT92W</strain>
    </source>
</reference>
<dbReference type="CDD" id="cd07134">
    <property type="entry name" value="ALDH_AlkH-like"/>
    <property type="match status" value="1"/>
</dbReference>
<feature type="domain" description="Aldehyde dehydrogenase" evidence="8">
    <location>
        <begin position="13"/>
        <end position="443"/>
    </location>
</feature>
<dbReference type="PANTHER" id="PTHR43570">
    <property type="entry name" value="ALDEHYDE DEHYDROGENASE"/>
    <property type="match status" value="1"/>
</dbReference>
<dbReference type="InterPro" id="IPR029510">
    <property type="entry name" value="Ald_DH_CS_GLU"/>
</dbReference>
<keyword evidence="2 4" id="KW-0560">Oxidoreductase</keyword>
<gene>
    <name evidence="9" type="ORF">GJ700_01690</name>
</gene>
<keyword evidence="3" id="KW-0520">NAD</keyword>
<protein>
    <recommendedName>
        <fullName evidence="4">Aldehyde dehydrogenase</fullName>
    </recommendedName>
</protein>
<dbReference type="EMBL" id="WKJJ01000001">
    <property type="protein sequence ID" value="MRV70434.1"/>
    <property type="molecule type" value="Genomic_DNA"/>
</dbReference>
<comment type="caution">
    <text evidence="9">The sequence shown here is derived from an EMBL/GenBank/DDBJ whole genome shotgun (WGS) entry which is preliminary data.</text>
</comment>
<dbReference type="GO" id="GO:0006081">
    <property type="term" value="P:aldehyde metabolic process"/>
    <property type="evidence" value="ECO:0007669"/>
    <property type="project" value="InterPro"/>
</dbReference>
<evidence type="ECO:0000313" key="10">
    <source>
        <dbReference type="Proteomes" id="UP000446768"/>
    </source>
</evidence>
<name>A0A7X2IID3_9BURK</name>
<dbReference type="InterPro" id="IPR016160">
    <property type="entry name" value="Ald_DH_CS_CYS"/>
</dbReference>
<feature type="active site" evidence="5 6">
    <location>
        <position position="220"/>
    </location>
</feature>
<evidence type="ECO:0000313" key="9">
    <source>
        <dbReference type="EMBL" id="MRV70434.1"/>
    </source>
</evidence>
<dbReference type="GO" id="GO:0005737">
    <property type="term" value="C:cytoplasm"/>
    <property type="evidence" value="ECO:0007669"/>
    <property type="project" value="TreeGrafter"/>
</dbReference>
<dbReference type="Pfam" id="PF00171">
    <property type="entry name" value="Aldedh"/>
    <property type="match status" value="1"/>
</dbReference>
<keyword evidence="10" id="KW-1185">Reference proteome</keyword>
<dbReference type="InterPro" id="IPR016162">
    <property type="entry name" value="Ald_DH_N"/>
</dbReference>
<dbReference type="PANTHER" id="PTHR43570:SF20">
    <property type="entry name" value="ALDEHYDE DEHYDROGENASE ALDX-RELATED"/>
    <property type="match status" value="1"/>
</dbReference>
<dbReference type="InterPro" id="IPR015590">
    <property type="entry name" value="Aldehyde_DH_dom"/>
</dbReference>
<evidence type="ECO:0000256" key="1">
    <source>
        <dbReference type="ARBA" id="ARBA00009986"/>
    </source>
</evidence>
<dbReference type="Proteomes" id="UP000446768">
    <property type="component" value="Unassembled WGS sequence"/>
</dbReference>
<dbReference type="InterPro" id="IPR016161">
    <property type="entry name" value="Ald_DH/histidinol_DH"/>
</dbReference>
<evidence type="ECO:0000256" key="2">
    <source>
        <dbReference type="ARBA" id="ARBA00023002"/>
    </source>
</evidence>
<comment type="similarity">
    <text evidence="1 4 7">Belongs to the aldehyde dehydrogenase family.</text>
</comment>
<feature type="active site" evidence="5">
    <location>
        <position position="254"/>
    </location>
</feature>
<evidence type="ECO:0000256" key="3">
    <source>
        <dbReference type="ARBA" id="ARBA00023027"/>
    </source>
</evidence>
<dbReference type="FunFam" id="3.40.605.10:FF:000004">
    <property type="entry name" value="Aldehyde dehydrogenase"/>
    <property type="match status" value="1"/>
</dbReference>
<evidence type="ECO:0000256" key="6">
    <source>
        <dbReference type="PROSITE-ProRule" id="PRU10007"/>
    </source>
</evidence>
<dbReference type="InterPro" id="IPR016163">
    <property type="entry name" value="Ald_DH_C"/>
</dbReference>
<proteinExistence type="inferred from homology"/>
<sequence>MNAALMRETPAAVIAQCFAAQGPRALALRDSTAAQRIVKLRRLQAALLERRAALHAAFARDFGKPAAEVDLSELVPVLDEIHAAVSRLHQWMRPRRVAPTLTTLGTSARVLYQPKGRCLIIGPWNYPVSTVIGPLVSAVAAGNTVIIKPSEFTPAVNAVLDEMLAAVFEDDEVAVLHGAVATAQALLDCPFEHIFFTGSPAVGKLVMAAAARHLASVTLELGGKSPVIVDDSADLGRAAEVIMWGKLLNAGQSCVAPDTLFVQRNVHDELLRRCRELIAARYGKTDGDVAASPDLARMIHARHAGRIGALIDDARRLGAQVVAGGGHDAEACYVAPTLLANVPPAAQLAREEIFGPVLPVVAFDAIDEVLAHINAGPKPLALYLWSAHQPTIARVTQATSSGSVVVNHCMQQYAHTGLPFGGANNSGIGNSHGWYGFKAFSHERAMLRGGAVLLVKAFFPPYTRTRQRLLDALIGWLRRF</sequence>